<accession>A0A1V8NXH2</accession>
<dbReference type="InterPro" id="IPR023561">
    <property type="entry name" value="Carbonic_anhydrase_a-class"/>
</dbReference>
<dbReference type="EC" id="4.2.1.1" evidence="2"/>
<evidence type="ECO:0000313" key="9">
    <source>
        <dbReference type="Proteomes" id="UP000192573"/>
    </source>
</evidence>
<name>A0A1V8NXH2_CITBR</name>
<dbReference type="InterPro" id="IPR001148">
    <property type="entry name" value="CA_dom"/>
</dbReference>
<protein>
    <recommendedName>
        <fullName evidence="2">carbonic anhydrase</fullName>
        <ecNumber evidence="2">4.2.1.1</ecNumber>
    </recommendedName>
</protein>
<keyword evidence="5" id="KW-0456">Lyase</keyword>
<keyword evidence="3" id="KW-0479">Metal-binding</keyword>
<dbReference type="GO" id="GO:0008270">
    <property type="term" value="F:zinc ion binding"/>
    <property type="evidence" value="ECO:0007669"/>
    <property type="project" value="InterPro"/>
</dbReference>
<dbReference type="CDD" id="cd03124">
    <property type="entry name" value="alpha_CA_prokaryotic_like"/>
    <property type="match status" value="1"/>
</dbReference>
<evidence type="ECO:0000256" key="1">
    <source>
        <dbReference type="ARBA" id="ARBA00010718"/>
    </source>
</evidence>
<evidence type="ECO:0000259" key="7">
    <source>
        <dbReference type="PROSITE" id="PS51144"/>
    </source>
</evidence>
<comment type="catalytic activity">
    <reaction evidence="6">
        <text>hydrogencarbonate + H(+) = CO2 + H2O</text>
        <dbReference type="Rhea" id="RHEA:10748"/>
        <dbReference type="ChEBI" id="CHEBI:15377"/>
        <dbReference type="ChEBI" id="CHEBI:15378"/>
        <dbReference type="ChEBI" id="CHEBI:16526"/>
        <dbReference type="ChEBI" id="CHEBI:17544"/>
        <dbReference type="EC" id="4.2.1.1"/>
    </reaction>
</comment>
<dbReference type="InterPro" id="IPR041891">
    <property type="entry name" value="Alpha_CA_prokaryot-like"/>
</dbReference>
<keyword evidence="4" id="KW-0862">Zinc</keyword>
<dbReference type="RefSeq" id="WP_080859565.1">
    <property type="nucleotide sequence ID" value="NZ_CP077405.1"/>
</dbReference>
<dbReference type="Pfam" id="PF00194">
    <property type="entry name" value="Carb_anhydrase"/>
    <property type="match status" value="1"/>
</dbReference>
<dbReference type="SMART" id="SM01057">
    <property type="entry name" value="Carb_anhydrase"/>
    <property type="match status" value="1"/>
</dbReference>
<reference evidence="8 9" key="1">
    <citation type="submission" date="2017-03" db="EMBL/GenBank/DDBJ databases">
        <authorList>
            <person name="Afonso C.L."/>
            <person name="Miller P.J."/>
            <person name="Scott M.A."/>
            <person name="Spackman E."/>
            <person name="Goraichik I."/>
            <person name="Dimitrov K.M."/>
            <person name="Suarez D.L."/>
            <person name="Swayne D.E."/>
        </authorList>
    </citation>
    <scope>NUCLEOTIDE SEQUENCE [LARGE SCALE GENOMIC DNA]</scope>
    <source>
        <strain evidence="8 9">ATCC 51113</strain>
    </source>
</reference>
<evidence type="ECO:0000256" key="4">
    <source>
        <dbReference type="ARBA" id="ARBA00022833"/>
    </source>
</evidence>
<dbReference type="PANTHER" id="PTHR18952">
    <property type="entry name" value="CARBONIC ANHYDRASE"/>
    <property type="match status" value="1"/>
</dbReference>
<feature type="domain" description="Alpha-carbonic anhydrase" evidence="7">
    <location>
        <begin position="23"/>
        <end position="250"/>
    </location>
</feature>
<evidence type="ECO:0000313" key="8">
    <source>
        <dbReference type="EMBL" id="OQM41109.1"/>
    </source>
</evidence>
<dbReference type="PANTHER" id="PTHR18952:SF265">
    <property type="entry name" value="CARBONIC ANHYDRASE"/>
    <property type="match status" value="1"/>
</dbReference>
<evidence type="ECO:0000256" key="6">
    <source>
        <dbReference type="ARBA" id="ARBA00048348"/>
    </source>
</evidence>
<dbReference type="InterPro" id="IPR036398">
    <property type="entry name" value="CA_dom_sf"/>
</dbReference>
<evidence type="ECO:0000256" key="5">
    <source>
        <dbReference type="ARBA" id="ARBA00023239"/>
    </source>
</evidence>
<dbReference type="GO" id="GO:0004089">
    <property type="term" value="F:carbonate dehydratase activity"/>
    <property type="evidence" value="ECO:0007669"/>
    <property type="project" value="UniProtKB-EC"/>
</dbReference>
<dbReference type="SUPFAM" id="SSF51069">
    <property type="entry name" value="Carbonic anhydrase"/>
    <property type="match status" value="1"/>
</dbReference>
<sequence length="258" mass="28960">MRFNLFITTLLTAYLMPLTALAAPWGYSGESGPAQWGEISKEYATCQTGINQSPIDIQTAKTRKLGLPSLNMRYVDGPTRFQSINHTLQATMSSYTSNSIEVDGKIYYLKQLDFHAPSEHTFNGKTYPLELQLVHKNQHGDVTIVAVMFDVGEPNQAIQNLWESFPTMEDNSMPIFSPVDINQLLPDDKTYWRYSGSLTTPPCTEGVSWTVLKTPVALSAEQLDKFHYIVGPANNRPPQPVNERKIIDSHSGDIEILY</sequence>
<comment type="caution">
    <text evidence="8">The sequence shown here is derived from an EMBL/GenBank/DDBJ whole genome shotgun (WGS) entry which is preliminary data.</text>
</comment>
<proteinExistence type="inferred from homology"/>
<dbReference type="Proteomes" id="UP000192573">
    <property type="component" value="Unassembled WGS sequence"/>
</dbReference>
<gene>
    <name evidence="8" type="ORF">BZK42_17200</name>
</gene>
<organism evidence="8 9">
    <name type="scientific">Citrobacter braakii</name>
    <dbReference type="NCBI Taxonomy" id="57706"/>
    <lineage>
        <taxon>Bacteria</taxon>
        <taxon>Pseudomonadati</taxon>
        <taxon>Pseudomonadota</taxon>
        <taxon>Gammaproteobacteria</taxon>
        <taxon>Enterobacterales</taxon>
        <taxon>Enterobacteriaceae</taxon>
        <taxon>Citrobacter</taxon>
        <taxon>Citrobacter freundii complex</taxon>
    </lineage>
</organism>
<dbReference type="PROSITE" id="PS51144">
    <property type="entry name" value="ALPHA_CA_2"/>
    <property type="match status" value="1"/>
</dbReference>
<dbReference type="AlphaFoldDB" id="A0A1V8NXH2"/>
<dbReference type="EMBL" id="NAEW01000007">
    <property type="protein sequence ID" value="OQM41109.1"/>
    <property type="molecule type" value="Genomic_DNA"/>
</dbReference>
<comment type="similarity">
    <text evidence="1">Belongs to the alpha-carbonic anhydrase family.</text>
</comment>
<dbReference type="Gene3D" id="3.10.200.10">
    <property type="entry name" value="Alpha carbonic anhydrase"/>
    <property type="match status" value="1"/>
</dbReference>
<evidence type="ECO:0000256" key="3">
    <source>
        <dbReference type="ARBA" id="ARBA00022723"/>
    </source>
</evidence>
<evidence type="ECO:0000256" key="2">
    <source>
        <dbReference type="ARBA" id="ARBA00012925"/>
    </source>
</evidence>